<gene>
    <name evidence="3" type="ORF">METZ01_LOCUS27721</name>
</gene>
<dbReference type="EMBL" id="UINC01001225">
    <property type="protein sequence ID" value="SUZ74867.1"/>
    <property type="molecule type" value="Genomic_DNA"/>
</dbReference>
<comment type="similarity">
    <text evidence="1">Belongs to the TolB family.</text>
</comment>
<dbReference type="Pfam" id="PF07676">
    <property type="entry name" value="PD40"/>
    <property type="match status" value="5"/>
</dbReference>
<dbReference type="SUPFAM" id="SSF82171">
    <property type="entry name" value="DPP6 N-terminal domain-like"/>
    <property type="match status" value="1"/>
</dbReference>
<reference evidence="3" key="1">
    <citation type="submission" date="2018-05" db="EMBL/GenBank/DDBJ databases">
        <authorList>
            <person name="Lanie J.A."/>
            <person name="Ng W.-L."/>
            <person name="Kazmierczak K.M."/>
            <person name="Andrzejewski T.M."/>
            <person name="Davidsen T.M."/>
            <person name="Wayne K.J."/>
            <person name="Tettelin H."/>
            <person name="Glass J.I."/>
            <person name="Rusch D."/>
            <person name="Podicherti R."/>
            <person name="Tsui H.-C.T."/>
            <person name="Winkler M.E."/>
        </authorList>
    </citation>
    <scope>NUCLEOTIDE SEQUENCE</scope>
</reference>
<dbReference type="Gene3D" id="2.40.160.50">
    <property type="entry name" value="membrane protein fhac: a member of the omp85/tpsb transporter family"/>
    <property type="match status" value="1"/>
</dbReference>
<dbReference type="InterPro" id="IPR011042">
    <property type="entry name" value="6-blade_b-propeller_TolB-like"/>
</dbReference>
<dbReference type="AlphaFoldDB" id="A0A381Q9X4"/>
<evidence type="ECO:0000313" key="3">
    <source>
        <dbReference type="EMBL" id="SUZ74867.1"/>
    </source>
</evidence>
<evidence type="ECO:0000256" key="2">
    <source>
        <dbReference type="SAM" id="MobiDB-lite"/>
    </source>
</evidence>
<proteinExistence type="inferred from homology"/>
<evidence type="ECO:0000256" key="1">
    <source>
        <dbReference type="ARBA" id="ARBA00009820"/>
    </source>
</evidence>
<protein>
    <submittedName>
        <fullName evidence="3">Uncharacterized protein</fullName>
    </submittedName>
</protein>
<accession>A0A381Q9X4</accession>
<dbReference type="PANTHER" id="PTHR36842:SF1">
    <property type="entry name" value="PROTEIN TOLB"/>
    <property type="match status" value="1"/>
</dbReference>
<organism evidence="3">
    <name type="scientific">marine metagenome</name>
    <dbReference type="NCBI Taxonomy" id="408172"/>
    <lineage>
        <taxon>unclassified sequences</taxon>
        <taxon>metagenomes</taxon>
        <taxon>ecological metagenomes</taxon>
    </lineage>
</organism>
<dbReference type="PANTHER" id="PTHR36842">
    <property type="entry name" value="PROTEIN TOLB HOMOLOG"/>
    <property type="match status" value="1"/>
</dbReference>
<name>A0A381Q9X4_9ZZZZ</name>
<dbReference type="Gene3D" id="2.120.10.30">
    <property type="entry name" value="TolB, C-terminal domain"/>
    <property type="match status" value="2"/>
</dbReference>
<feature type="region of interest" description="Disordered" evidence="2">
    <location>
        <begin position="597"/>
        <end position="617"/>
    </location>
</feature>
<sequence>MNFHTRSHPSGSGTSRGLLAALLLALSVSALPASVSAQYFGRNKVQYETFDFKILETPHYDIHFYPEEGEAVEDAARMAERWYERFARIFQHEFERPKPIILYADHPDFQQTNTLSGNLSEGLGGVTESLKNRVIMPLTGSYADTDHVLGHELVHAFQYNLAEAWAGAGIRGLSLLPLWVIEGIAEYFSVGQEDALTAMWLRDGIRRGALPTLGQLSSGEIFPYRFGHAFWAFMGGMFGDDRVADIFRRALRIGWEPALAQVVGMGSDSLSARWREAVEAEYLPLMAGRQAPGESGALLLAPSTGAGRQNVAPSVSPDGRYVAFLSERDLFGIDMFLADARTGEILKKLVSANSDSHFDALRFIDSAGDWSPDGTQFVFAVFADGDNELAIVDVESGDVTQKIPLEGIGAITSPAWSPDGQFIAFSGLTGGVSDIYTWDVFTGALRQHTDDKHADLQPTWSPDGSTIAFVSDRGAITNFERLQYSESQIAFLDVASGRVSTLSVFGEVKHINPQYSPDGRSLYFVSDQDGFSDIYQYVFESQDVRRITRLQTGVSGISAISPTMSVARDAGTILFTVFDATEFHVYSLQAGEADAGGEEITVSSSPQAGRLLPPEEPARPSRIASYFEDPLMGLVPTGTYLVENAREYDSSLALDYLGQPSLGVGTDRYGAYASGGASAYFSDMLGNRTLGVMVLAQGTLKDVGGQAFFTNQENRLNWGVSGGRIPYMQGYSYYSENPDGTISIIEQIQRIYVNQASLMGAYPFSTTRRVEGNIGVQRYSYDFEQRESVFDPYGYFIGSMVDPLPSRPAINLASASVALVGDKSNSAFTGPVSGGRFRLEVSQSMGSVNFTSLVLDVRRYFNPNKNITFAARALHFGRYGNSLETDRSVATIQPYFLGYETFTRGYAYESFQPEECAASAAETNAAVGSCPAFDRLFGHRIGVANLEVRIPLLGTERLGLFNFSYLPTTLFAFGDVGVAVNNFDQLRFEFSRSGGQRVPVFSVGGGARFNILQFLILEVYRAYPFQRPDRGAHWGFVLSPGW</sequence>
<dbReference type="InterPro" id="IPR011659">
    <property type="entry name" value="WD40"/>
</dbReference>